<dbReference type="Pfam" id="PF05954">
    <property type="entry name" value="Phage_GPD"/>
    <property type="match status" value="1"/>
</dbReference>
<evidence type="ECO:0000259" key="2">
    <source>
        <dbReference type="Pfam" id="PF13296"/>
    </source>
</evidence>
<evidence type="ECO:0000313" key="3">
    <source>
        <dbReference type="EMBL" id="URF06819.1"/>
    </source>
</evidence>
<dbReference type="RefSeq" id="WP_250025593.1">
    <property type="nucleotide sequence ID" value="NZ_CP097331.1"/>
</dbReference>
<dbReference type="NCBIfam" id="TIGR03361">
    <property type="entry name" value="VI_Rhs_Vgr"/>
    <property type="match status" value="1"/>
</dbReference>
<dbReference type="SUPFAM" id="SSF69255">
    <property type="entry name" value="gp5 N-terminal domain-like"/>
    <property type="match status" value="1"/>
</dbReference>
<accession>A0AAE9I3X2</accession>
<dbReference type="InterPro" id="IPR017847">
    <property type="entry name" value="T6SS_RhsGE_Vgr_subset"/>
</dbReference>
<dbReference type="InterPro" id="IPR037026">
    <property type="entry name" value="Vgr_OB-fold_dom_sf"/>
</dbReference>
<sequence>MSAGVATLKAYGEALLKGLGGQQSYFLKVPGAETAVGLSVVSFEAVEQLGAPYAVTIQLTHPLELGRASYLGKPATFEIDPGDGTEPRKFAGCITQFSKTARTQDFHGYQMVVEPLVARLRLTRSTRVYQHQTAPQIIEAILRRHELVGHQFIFKLRRKYPQHPFRLQYQTSDWDYIRLLMEQEGLYSYFLPGKFGEMVVFGDDIDHYLYKPELRVPYRETAGLEAGVEAVFSIRTNARTVPESFLVADYNPDLAWEPLKGEANIARKDKTTYGQPYVFGTHHLDFDGAKWEAQLRHEAAIACQVEYEGESNVLELRPARILRMDIDLPDAPNGQVITEVTHTGARDVAYRNSFKSIPSDRRFRLPLDEANWPRIPGTLSARITSPSQYQYAYLTQQGYYTVRFDFDFEKWPGGGECVPLRLAKPFAGALQTGFHFPLIDGTEAAIAFRDGNPNKPYIAHVHHNSRQTDLITNHDRWLSRNVIRTQSDNKLEFEDWEGQEHVKLSTEHSGKSQLTLGHMVDGKRKKRGEGFELRTSGWGSIRGGKGLFISADDQPGARGEQLAMSEAEDSLRQATETMLNLNKSAEAAHAWLADIDRQRELVEQTLFKLKSSAILTHAPKGIGIASGTDMQIAARRRIFMNARDGLDVGVMKRLTLAAGEAISIFAARVGIRIFAAKGKVQVQAQDDALELMAMKNVVISASHGEVMMTAAKGITLGDGSGAYIKIANGRVEIASPVGEINVKGSLRAQSPAGGSFAFPAWHAMPVQDVKGTMNFSFSK</sequence>
<protein>
    <submittedName>
        <fullName evidence="3">Type VI secretion system tip protein VgrG</fullName>
    </submittedName>
</protein>
<dbReference type="Gene3D" id="3.55.50.10">
    <property type="entry name" value="Baseplate protein-like domains"/>
    <property type="match status" value="1"/>
</dbReference>
<dbReference type="EMBL" id="CP097331">
    <property type="protein sequence ID" value="URF06819.1"/>
    <property type="molecule type" value="Genomic_DNA"/>
</dbReference>
<dbReference type="Gene3D" id="2.40.50.230">
    <property type="entry name" value="Gp5 N-terminal domain"/>
    <property type="match status" value="1"/>
</dbReference>
<dbReference type="NCBIfam" id="TIGR01646">
    <property type="entry name" value="vgr_GE"/>
    <property type="match status" value="1"/>
</dbReference>
<dbReference type="SUPFAM" id="SSF69279">
    <property type="entry name" value="Phage tail proteins"/>
    <property type="match status" value="2"/>
</dbReference>
<organism evidence="3 4">
    <name type="scientific">Cupriavidus campinensis</name>
    <dbReference type="NCBI Taxonomy" id="151783"/>
    <lineage>
        <taxon>Bacteria</taxon>
        <taxon>Pseudomonadati</taxon>
        <taxon>Pseudomonadota</taxon>
        <taxon>Betaproteobacteria</taxon>
        <taxon>Burkholderiales</taxon>
        <taxon>Burkholderiaceae</taxon>
        <taxon>Cupriavidus</taxon>
    </lineage>
</organism>
<feature type="domain" description="DUF2345" evidence="1">
    <location>
        <begin position="606"/>
        <end position="745"/>
    </location>
</feature>
<gene>
    <name evidence="3" type="primary">vgrG</name>
    <name evidence="3" type="ORF">M5D45_27490</name>
</gene>
<proteinExistence type="predicted"/>
<dbReference type="Gene3D" id="4.10.220.110">
    <property type="match status" value="1"/>
</dbReference>
<feature type="domain" description="Putative type VI secretion system Rhs element associated Vgr" evidence="2">
    <location>
        <begin position="483"/>
        <end position="585"/>
    </location>
</feature>
<dbReference type="Proteomes" id="UP001056132">
    <property type="component" value="Chromosome 2"/>
</dbReference>
<dbReference type="KEGG" id="ccam:M5D45_27490"/>
<reference evidence="3" key="1">
    <citation type="journal article" date="2022" name="Microbiol. Resour. Announc.">
        <title>Genome Sequence of Cupriavidus campinensis Strain G5, a Member of a Bacterial Consortium Capable of Polyethylene Degradation.</title>
        <authorList>
            <person name="Schneider B."/>
            <person name="Pfeiffer F."/>
            <person name="Dyall-Smith M."/>
            <person name="Kunte H.J."/>
        </authorList>
    </citation>
    <scope>NUCLEOTIDE SEQUENCE</scope>
    <source>
        <strain evidence="3">G5</strain>
    </source>
</reference>
<name>A0AAE9I3X2_9BURK</name>
<reference evidence="3" key="2">
    <citation type="submission" date="2022-05" db="EMBL/GenBank/DDBJ databases">
        <authorList>
            <person name="Kunte H.-J."/>
        </authorList>
    </citation>
    <scope>NUCLEOTIDE SEQUENCE</scope>
    <source>
        <strain evidence="3">G5</strain>
    </source>
</reference>
<dbReference type="AlphaFoldDB" id="A0AAE9I3X2"/>
<dbReference type="InterPro" id="IPR006533">
    <property type="entry name" value="T6SS_Vgr_RhsGE"/>
</dbReference>
<dbReference type="Gene3D" id="2.30.110.50">
    <property type="match status" value="1"/>
</dbReference>
<dbReference type="InterPro" id="IPR028244">
    <property type="entry name" value="T6SS_Rhs_Vgr_dom"/>
</dbReference>
<dbReference type="InterPro" id="IPR018769">
    <property type="entry name" value="VgrG2_DUF2345"/>
</dbReference>
<dbReference type="Pfam" id="PF10106">
    <property type="entry name" value="DUF2345"/>
    <property type="match status" value="1"/>
</dbReference>
<dbReference type="Pfam" id="PF13296">
    <property type="entry name" value="T6SS_Vgr"/>
    <property type="match status" value="1"/>
</dbReference>
<evidence type="ECO:0000313" key="4">
    <source>
        <dbReference type="Proteomes" id="UP001056132"/>
    </source>
</evidence>
<evidence type="ECO:0000259" key="1">
    <source>
        <dbReference type="Pfam" id="PF10106"/>
    </source>
</evidence>